<sequence>MPLLLEAAGRHAAFFFANLIPLLVIIDPLGNVFPYLALSAGQSPEASRGLARRACLYAFGILLAFIFLGRLILHFFGITLAAFQIAGGLILFRIAFDMLEGRGHFNRLDTSSSLVAADYRDVALVPMAVPLLSGPGAISTVLVLTSRSRNFLEDSLIVGALLLTMLITYTVFRFAESLHRFLKETGIRLLTRLMGLILAALAVQFIIDGVLAAFPFIRA</sequence>
<protein>
    <recommendedName>
        <fullName evidence="7">UPF0056 membrane protein</fullName>
    </recommendedName>
</protein>
<dbReference type="GO" id="GO:0005886">
    <property type="term" value="C:plasma membrane"/>
    <property type="evidence" value="ECO:0007669"/>
    <property type="project" value="UniProtKB-SubCell"/>
</dbReference>
<organism evidence="8">
    <name type="scientific">Desulfobacca acetoxidans</name>
    <dbReference type="NCBI Taxonomy" id="60893"/>
    <lineage>
        <taxon>Bacteria</taxon>
        <taxon>Pseudomonadati</taxon>
        <taxon>Thermodesulfobacteriota</taxon>
        <taxon>Desulfobaccia</taxon>
        <taxon>Desulfobaccales</taxon>
        <taxon>Desulfobaccaceae</taxon>
        <taxon>Desulfobacca</taxon>
    </lineage>
</organism>
<comment type="subcellular location">
    <subcellularLocation>
        <location evidence="1 7">Cell membrane</location>
        <topology evidence="1 7">Multi-pass membrane protein</topology>
    </subcellularLocation>
</comment>
<keyword evidence="6 7" id="KW-0472">Membrane</keyword>
<dbReference type="NCBIfam" id="TIGR00427">
    <property type="entry name" value="NAAT family transporter"/>
    <property type="match status" value="1"/>
</dbReference>
<feature type="transmembrane region" description="Helical" evidence="7">
    <location>
        <begin position="156"/>
        <end position="175"/>
    </location>
</feature>
<keyword evidence="5 7" id="KW-1133">Transmembrane helix</keyword>
<feature type="transmembrane region" description="Helical" evidence="7">
    <location>
        <begin position="75"/>
        <end position="96"/>
    </location>
</feature>
<feature type="transmembrane region" description="Helical" evidence="7">
    <location>
        <begin position="12"/>
        <end position="38"/>
    </location>
</feature>
<dbReference type="PANTHER" id="PTHR33508:SF1">
    <property type="entry name" value="UPF0056 MEMBRANE PROTEIN YHCE"/>
    <property type="match status" value="1"/>
</dbReference>
<evidence type="ECO:0000313" key="8">
    <source>
        <dbReference type="EMBL" id="HGB15258.1"/>
    </source>
</evidence>
<proteinExistence type="inferred from homology"/>
<evidence type="ECO:0000256" key="3">
    <source>
        <dbReference type="ARBA" id="ARBA00022475"/>
    </source>
</evidence>
<dbReference type="AlphaFoldDB" id="A0A7C3SLZ1"/>
<keyword evidence="4 7" id="KW-0812">Transmembrane</keyword>
<comment type="similarity">
    <text evidence="2 7">Belongs to the UPF0056 (MarC) family.</text>
</comment>
<name>A0A7C3SLZ1_9BACT</name>
<feature type="transmembrane region" description="Helical" evidence="7">
    <location>
        <begin position="122"/>
        <end position="144"/>
    </location>
</feature>
<dbReference type="Pfam" id="PF01914">
    <property type="entry name" value="MarC"/>
    <property type="match status" value="1"/>
</dbReference>
<evidence type="ECO:0000256" key="1">
    <source>
        <dbReference type="ARBA" id="ARBA00004651"/>
    </source>
</evidence>
<keyword evidence="3" id="KW-1003">Cell membrane</keyword>
<dbReference type="EMBL" id="DTHB01000053">
    <property type="protein sequence ID" value="HGB15258.1"/>
    <property type="molecule type" value="Genomic_DNA"/>
</dbReference>
<feature type="transmembrane region" description="Helical" evidence="7">
    <location>
        <begin position="50"/>
        <end position="69"/>
    </location>
</feature>
<evidence type="ECO:0000256" key="2">
    <source>
        <dbReference type="ARBA" id="ARBA00009784"/>
    </source>
</evidence>
<dbReference type="PANTHER" id="PTHR33508">
    <property type="entry name" value="UPF0056 MEMBRANE PROTEIN YHCE"/>
    <property type="match status" value="1"/>
</dbReference>
<dbReference type="InterPro" id="IPR002771">
    <property type="entry name" value="Multi_antbiot-R_MarC"/>
</dbReference>
<evidence type="ECO:0000256" key="4">
    <source>
        <dbReference type="ARBA" id="ARBA00022692"/>
    </source>
</evidence>
<evidence type="ECO:0000256" key="7">
    <source>
        <dbReference type="RuleBase" id="RU362048"/>
    </source>
</evidence>
<evidence type="ECO:0000256" key="5">
    <source>
        <dbReference type="ARBA" id="ARBA00022989"/>
    </source>
</evidence>
<comment type="caution">
    <text evidence="8">The sequence shown here is derived from an EMBL/GenBank/DDBJ whole genome shotgun (WGS) entry which is preliminary data.</text>
</comment>
<feature type="transmembrane region" description="Helical" evidence="7">
    <location>
        <begin position="196"/>
        <end position="217"/>
    </location>
</feature>
<gene>
    <name evidence="8" type="ORF">ENV62_08500</name>
</gene>
<accession>A0A7C3SLZ1</accession>
<evidence type="ECO:0000256" key="6">
    <source>
        <dbReference type="ARBA" id="ARBA00023136"/>
    </source>
</evidence>
<reference evidence="8" key="1">
    <citation type="journal article" date="2020" name="mSystems">
        <title>Genome- and Community-Level Interaction Insights into Carbon Utilization and Element Cycling Functions of Hydrothermarchaeota in Hydrothermal Sediment.</title>
        <authorList>
            <person name="Zhou Z."/>
            <person name="Liu Y."/>
            <person name="Xu W."/>
            <person name="Pan J."/>
            <person name="Luo Z.H."/>
            <person name="Li M."/>
        </authorList>
    </citation>
    <scope>NUCLEOTIDE SEQUENCE [LARGE SCALE GENOMIC DNA]</scope>
    <source>
        <strain evidence="8">SpSt-776</strain>
    </source>
</reference>